<sequence>AGSFPVPERHRDGPLRRRCRNPRRRHPRARPSARRREANKADEPGI</sequence>
<reference evidence="2" key="1">
    <citation type="submission" date="2020-02" db="EMBL/GenBank/DDBJ databases">
        <authorList>
            <person name="Meier V. D."/>
        </authorList>
    </citation>
    <scope>NUCLEOTIDE SEQUENCE</scope>
    <source>
        <strain evidence="2">AVDCRST_MAG55</strain>
    </source>
</reference>
<feature type="non-terminal residue" evidence="2">
    <location>
        <position position="46"/>
    </location>
</feature>
<organism evidence="2">
    <name type="scientific">uncultured Rubrobacteraceae bacterium</name>
    <dbReference type="NCBI Taxonomy" id="349277"/>
    <lineage>
        <taxon>Bacteria</taxon>
        <taxon>Bacillati</taxon>
        <taxon>Actinomycetota</taxon>
        <taxon>Rubrobacteria</taxon>
        <taxon>Rubrobacterales</taxon>
        <taxon>Rubrobacteraceae</taxon>
        <taxon>environmental samples</taxon>
    </lineage>
</organism>
<dbReference type="EMBL" id="CADCUZ010000019">
    <property type="protein sequence ID" value="CAA9396871.1"/>
    <property type="molecule type" value="Genomic_DNA"/>
</dbReference>
<feature type="compositionally biased region" description="Basic and acidic residues" evidence="1">
    <location>
        <begin position="34"/>
        <end position="46"/>
    </location>
</feature>
<feature type="non-terminal residue" evidence="2">
    <location>
        <position position="1"/>
    </location>
</feature>
<accession>A0A6J4P0B0</accession>
<proteinExistence type="predicted"/>
<dbReference type="AlphaFoldDB" id="A0A6J4P0B0"/>
<name>A0A6J4P0B0_9ACTN</name>
<evidence type="ECO:0000256" key="1">
    <source>
        <dbReference type="SAM" id="MobiDB-lite"/>
    </source>
</evidence>
<gene>
    <name evidence="2" type="ORF">AVDCRST_MAG55-432</name>
</gene>
<protein>
    <submittedName>
        <fullName evidence="2">Uncharacterized protein</fullName>
    </submittedName>
</protein>
<feature type="region of interest" description="Disordered" evidence="1">
    <location>
        <begin position="1"/>
        <end position="46"/>
    </location>
</feature>
<feature type="compositionally biased region" description="Basic residues" evidence="1">
    <location>
        <begin position="16"/>
        <end position="33"/>
    </location>
</feature>
<evidence type="ECO:0000313" key="2">
    <source>
        <dbReference type="EMBL" id="CAA9396871.1"/>
    </source>
</evidence>